<proteinExistence type="predicted"/>
<protein>
    <submittedName>
        <fullName evidence="1">Uncharacterized protein</fullName>
    </submittedName>
</protein>
<gene>
    <name evidence="2" type="ORF">MM415A00412_0029</name>
    <name evidence="1" type="ORF">MM415B00498_0021</name>
</gene>
<evidence type="ECO:0000313" key="2">
    <source>
        <dbReference type="EMBL" id="QJA82357.1"/>
    </source>
</evidence>
<dbReference type="EMBL" id="MT141519">
    <property type="protein sequence ID" value="QJA64406.1"/>
    <property type="molecule type" value="Genomic_DNA"/>
</dbReference>
<sequence>MIQIEKQIDELTFERWTFTWVDNHIYLDGYSVLHRESKRHKNYSVLKKYSRLMSRDNTITESDVPFTTEIKAEAYDQFVSKIKVRKWSER</sequence>
<organism evidence="1">
    <name type="scientific">viral metagenome</name>
    <dbReference type="NCBI Taxonomy" id="1070528"/>
    <lineage>
        <taxon>unclassified sequences</taxon>
        <taxon>metagenomes</taxon>
        <taxon>organismal metagenomes</taxon>
    </lineage>
</organism>
<name>A0A6M3J3F9_9ZZZZ</name>
<accession>A0A6M3J3F9</accession>
<dbReference type="AlphaFoldDB" id="A0A6M3J3F9"/>
<dbReference type="EMBL" id="MT142485">
    <property type="protein sequence ID" value="QJA82357.1"/>
    <property type="molecule type" value="Genomic_DNA"/>
</dbReference>
<evidence type="ECO:0000313" key="1">
    <source>
        <dbReference type="EMBL" id="QJA64406.1"/>
    </source>
</evidence>
<reference evidence="1" key="1">
    <citation type="submission" date="2020-03" db="EMBL/GenBank/DDBJ databases">
        <title>The deep terrestrial virosphere.</title>
        <authorList>
            <person name="Holmfeldt K."/>
            <person name="Nilsson E."/>
            <person name="Simone D."/>
            <person name="Lopez-Fernandez M."/>
            <person name="Wu X."/>
            <person name="de Brujin I."/>
            <person name="Lundin D."/>
            <person name="Andersson A."/>
            <person name="Bertilsson S."/>
            <person name="Dopson M."/>
        </authorList>
    </citation>
    <scope>NUCLEOTIDE SEQUENCE</scope>
    <source>
        <strain evidence="2">MM415A00412</strain>
        <strain evidence="1">MM415B00498</strain>
    </source>
</reference>